<name>A0AAV3Y438_9GAST</name>
<evidence type="ECO:0000313" key="3">
    <source>
        <dbReference type="Proteomes" id="UP000735302"/>
    </source>
</evidence>
<gene>
    <name evidence="2" type="ORF">PoB_000367600</name>
</gene>
<evidence type="ECO:0000313" key="2">
    <source>
        <dbReference type="EMBL" id="GFN77170.1"/>
    </source>
</evidence>
<sequence length="122" mass="14136">MMTMKSVKERQEGKKRSEFRMKRRGGREKKRMKWNDNDNNDDVIKKSLRSKLIKWNSSDTVPMIMVIQLYTMVLRMDMSVGNLDPVSLPLSRTRPGYAHPLITPLPDPPIPTRTFCSGIPCN</sequence>
<organism evidence="2 3">
    <name type="scientific">Plakobranchus ocellatus</name>
    <dbReference type="NCBI Taxonomy" id="259542"/>
    <lineage>
        <taxon>Eukaryota</taxon>
        <taxon>Metazoa</taxon>
        <taxon>Spiralia</taxon>
        <taxon>Lophotrochozoa</taxon>
        <taxon>Mollusca</taxon>
        <taxon>Gastropoda</taxon>
        <taxon>Heterobranchia</taxon>
        <taxon>Euthyneura</taxon>
        <taxon>Panpulmonata</taxon>
        <taxon>Sacoglossa</taxon>
        <taxon>Placobranchoidea</taxon>
        <taxon>Plakobranchidae</taxon>
        <taxon>Plakobranchus</taxon>
    </lineage>
</organism>
<evidence type="ECO:0000256" key="1">
    <source>
        <dbReference type="SAM" id="MobiDB-lite"/>
    </source>
</evidence>
<dbReference type="EMBL" id="BLXT01000438">
    <property type="protein sequence ID" value="GFN77170.1"/>
    <property type="molecule type" value="Genomic_DNA"/>
</dbReference>
<protein>
    <recommendedName>
        <fullName evidence="4">Transmembrane protein</fullName>
    </recommendedName>
</protein>
<keyword evidence="3" id="KW-1185">Reference proteome</keyword>
<dbReference type="AlphaFoldDB" id="A0AAV3Y438"/>
<dbReference type="Proteomes" id="UP000735302">
    <property type="component" value="Unassembled WGS sequence"/>
</dbReference>
<proteinExistence type="predicted"/>
<reference evidence="2 3" key="1">
    <citation type="journal article" date="2021" name="Elife">
        <title>Chloroplast acquisition without the gene transfer in kleptoplastic sea slugs, Plakobranchus ocellatus.</title>
        <authorList>
            <person name="Maeda T."/>
            <person name="Takahashi S."/>
            <person name="Yoshida T."/>
            <person name="Shimamura S."/>
            <person name="Takaki Y."/>
            <person name="Nagai Y."/>
            <person name="Toyoda A."/>
            <person name="Suzuki Y."/>
            <person name="Arimoto A."/>
            <person name="Ishii H."/>
            <person name="Satoh N."/>
            <person name="Nishiyama T."/>
            <person name="Hasebe M."/>
            <person name="Maruyama T."/>
            <person name="Minagawa J."/>
            <person name="Obokata J."/>
            <person name="Shigenobu S."/>
        </authorList>
    </citation>
    <scope>NUCLEOTIDE SEQUENCE [LARGE SCALE GENOMIC DNA]</scope>
</reference>
<evidence type="ECO:0008006" key="4">
    <source>
        <dbReference type="Google" id="ProtNLM"/>
    </source>
</evidence>
<feature type="compositionally biased region" description="Basic residues" evidence="1">
    <location>
        <begin position="21"/>
        <end position="32"/>
    </location>
</feature>
<feature type="region of interest" description="Disordered" evidence="1">
    <location>
        <begin position="1"/>
        <end position="40"/>
    </location>
</feature>
<comment type="caution">
    <text evidence="2">The sequence shown here is derived from an EMBL/GenBank/DDBJ whole genome shotgun (WGS) entry which is preliminary data.</text>
</comment>
<feature type="compositionally biased region" description="Basic and acidic residues" evidence="1">
    <location>
        <begin position="1"/>
        <end position="20"/>
    </location>
</feature>
<accession>A0AAV3Y438</accession>